<evidence type="ECO:0000256" key="1">
    <source>
        <dbReference type="ARBA" id="ARBA00004496"/>
    </source>
</evidence>
<dbReference type="Pfam" id="PF10006">
    <property type="entry name" value="DUF2249"/>
    <property type="match status" value="1"/>
</dbReference>
<dbReference type="GO" id="GO:0005737">
    <property type="term" value="C:cytoplasm"/>
    <property type="evidence" value="ECO:0007669"/>
    <property type="project" value="UniProtKB-SubCell"/>
</dbReference>
<dbReference type="EMBL" id="FWYB01000008">
    <property type="protein sequence ID" value="SMD01627.1"/>
    <property type="molecule type" value="Genomic_DNA"/>
</dbReference>
<dbReference type="Pfam" id="PF01814">
    <property type="entry name" value="Hemerythrin"/>
    <property type="match status" value="1"/>
</dbReference>
<sequence>METMNTLNVTALEPRLKHPKIFEMYDGLNPGQAFVIENDHDPKPLYYQFLAERGQTFSWDYLENGPEIWKVKIAKKEAQANEETIGEIVTKDYRKAQVFKRFGIDFCCGGKKTVSEVCEKKGIDALEVQGALALLTGETSTTENDYLRWDIGFLTDFIINTHHQYVKENTPFIMELANKVAKVHGGQHPETLRIAQIFCQVGADLMLHMSKEERILFPFIKELVAVQHQGGSVPTSAFGKVSNPIQMMESEHEQAGEALQTIREITNNFTLPPDACNSYTILYKKLDEYENDLHRHVHLENNVLFPKAIAVEKALQVAAG</sequence>
<comment type="subcellular location">
    <subcellularLocation>
        <location evidence="1">Cytoplasm</location>
    </subcellularLocation>
</comment>
<feature type="domain" description="DUF2249" evidence="6">
    <location>
        <begin position="6"/>
        <end position="75"/>
    </location>
</feature>
<dbReference type="PANTHER" id="PTHR36438">
    <property type="entry name" value="IRON-SULFUR CLUSTER REPAIR PROTEIN YTFE"/>
    <property type="match status" value="1"/>
</dbReference>
<dbReference type="AlphaFoldDB" id="A0A1W2DWC0"/>
<dbReference type="InterPro" id="IPR019903">
    <property type="entry name" value="RIC_family"/>
</dbReference>
<dbReference type="Proteomes" id="UP000192678">
    <property type="component" value="Unassembled WGS sequence"/>
</dbReference>
<feature type="domain" description="Hemerythrin-like" evidence="5">
    <location>
        <begin position="158"/>
        <end position="308"/>
    </location>
</feature>
<dbReference type="RefSeq" id="WP_084290289.1">
    <property type="nucleotide sequence ID" value="NZ_FWYB01000008.1"/>
</dbReference>
<dbReference type="GO" id="GO:0046872">
    <property type="term" value="F:metal ion binding"/>
    <property type="evidence" value="ECO:0007669"/>
    <property type="project" value="UniProtKB-KW"/>
</dbReference>
<name>A0A1W2DWC0_9SPHI</name>
<accession>A0A1W2DWC0</accession>
<evidence type="ECO:0000256" key="3">
    <source>
        <dbReference type="ARBA" id="ARBA00022723"/>
    </source>
</evidence>
<protein>
    <submittedName>
        <fullName evidence="7">Regulator of cell morphogenesis and NO signaling</fullName>
    </submittedName>
</protein>
<evidence type="ECO:0000259" key="6">
    <source>
        <dbReference type="Pfam" id="PF10006"/>
    </source>
</evidence>
<keyword evidence="8" id="KW-1185">Reference proteome</keyword>
<keyword evidence="3" id="KW-0479">Metal-binding</keyword>
<dbReference type="InterPro" id="IPR018720">
    <property type="entry name" value="DUF2249"/>
</dbReference>
<dbReference type="Pfam" id="PF04405">
    <property type="entry name" value="ScdA_N"/>
    <property type="match status" value="1"/>
</dbReference>
<dbReference type="STRING" id="475255.SAMN04488101_108196"/>
<keyword evidence="2" id="KW-0963">Cytoplasm</keyword>
<dbReference type="NCBIfam" id="TIGR03652">
    <property type="entry name" value="FeS_repair_RIC"/>
    <property type="match status" value="1"/>
</dbReference>
<dbReference type="InterPro" id="IPR012312">
    <property type="entry name" value="Hemerythrin-like"/>
</dbReference>
<dbReference type="PANTHER" id="PTHR36438:SF1">
    <property type="entry name" value="IRON-SULFUR CLUSTER REPAIR PROTEIN YTFE"/>
    <property type="match status" value="1"/>
</dbReference>
<proteinExistence type="predicted"/>
<evidence type="ECO:0000256" key="2">
    <source>
        <dbReference type="ARBA" id="ARBA00022490"/>
    </source>
</evidence>
<dbReference type="Gene3D" id="1.20.120.520">
    <property type="entry name" value="nmb1532 protein domain like"/>
    <property type="match status" value="1"/>
</dbReference>
<gene>
    <name evidence="7" type="ORF">SAMN04488101_108196</name>
</gene>
<evidence type="ECO:0000313" key="8">
    <source>
        <dbReference type="Proteomes" id="UP000192678"/>
    </source>
</evidence>
<evidence type="ECO:0000256" key="4">
    <source>
        <dbReference type="ARBA" id="ARBA00023004"/>
    </source>
</evidence>
<evidence type="ECO:0000259" key="5">
    <source>
        <dbReference type="Pfam" id="PF01814"/>
    </source>
</evidence>
<organism evidence="7 8">
    <name type="scientific">Pedobacter nyackensis</name>
    <dbReference type="NCBI Taxonomy" id="475255"/>
    <lineage>
        <taxon>Bacteria</taxon>
        <taxon>Pseudomonadati</taxon>
        <taxon>Bacteroidota</taxon>
        <taxon>Sphingobacteriia</taxon>
        <taxon>Sphingobacteriales</taxon>
        <taxon>Sphingobacteriaceae</taxon>
        <taxon>Pedobacter</taxon>
    </lineage>
</organism>
<reference evidence="7 8" key="1">
    <citation type="submission" date="2017-04" db="EMBL/GenBank/DDBJ databases">
        <authorList>
            <person name="Afonso C.L."/>
            <person name="Miller P.J."/>
            <person name="Scott M.A."/>
            <person name="Spackman E."/>
            <person name="Goraichik I."/>
            <person name="Dimitrov K.M."/>
            <person name="Suarez D.L."/>
            <person name="Swayne D.E."/>
        </authorList>
    </citation>
    <scope>NUCLEOTIDE SEQUENCE [LARGE SCALE GENOMIC DNA]</scope>
    <source>
        <strain evidence="7 8">DSM 19625</strain>
    </source>
</reference>
<evidence type="ECO:0000313" key="7">
    <source>
        <dbReference type="EMBL" id="SMD01627.1"/>
    </source>
</evidence>
<keyword evidence="4" id="KW-0408">Iron</keyword>
<dbReference type="OrthoDB" id="9797132at2"/>